<organism evidence="1 2">
    <name type="scientific">Phomopsis amygdali</name>
    <name type="common">Fusicoccum amygdali</name>
    <dbReference type="NCBI Taxonomy" id="1214568"/>
    <lineage>
        <taxon>Eukaryota</taxon>
        <taxon>Fungi</taxon>
        <taxon>Dikarya</taxon>
        <taxon>Ascomycota</taxon>
        <taxon>Pezizomycotina</taxon>
        <taxon>Sordariomycetes</taxon>
        <taxon>Sordariomycetidae</taxon>
        <taxon>Diaporthales</taxon>
        <taxon>Diaporthaceae</taxon>
        <taxon>Diaporthe</taxon>
    </lineage>
</organism>
<evidence type="ECO:0000313" key="1">
    <source>
        <dbReference type="EMBL" id="KAK2609574.1"/>
    </source>
</evidence>
<gene>
    <name evidence="1" type="ORF">N8I77_003070</name>
</gene>
<evidence type="ECO:0000313" key="2">
    <source>
        <dbReference type="Proteomes" id="UP001265746"/>
    </source>
</evidence>
<reference evidence="1" key="1">
    <citation type="submission" date="2023-06" db="EMBL/GenBank/DDBJ databases">
        <authorList>
            <person name="Noh H."/>
        </authorList>
    </citation>
    <scope>NUCLEOTIDE SEQUENCE</scope>
    <source>
        <strain evidence="1">DUCC20226</strain>
    </source>
</reference>
<dbReference type="Proteomes" id="UP001265746">
    <property type="component" value="Unassembled WGS sequence"/>
</dbReference>
<sequence>MALLKKILHYAGFAKKDDMAKAEEFVPSDIFKHRYQNSDVLITYVKALPDGFTDDQITVKTMKAGQLGLKLPRKLEKVVP</sequence>
<name>A0AAD9SJ57_PHOAM</name>
<accession>A0AAD9SJ57</accession>
<dbReference type="EMBL" id="JAUJFL010000002">
    <property type="protein sequence ID" value="KAK2609574.1"/>
    <property type="molecule type" value="Genomic_DNA"/>
</dbReference>
<protein>
    <submittedName>
        <fullName evidence="1">Uncharacterized protein</fullName>
    </submittedName>
</protein>
<dbReference type="AlphaFoldDB" id="A0AAD9SJ57"/>
<keyword evidence="2" id="KW-1185">Reference proteome</keyword>
<proteinExistence type="predicted"/>
<comment type="caution">
    <text evidence="1">The sequence shown here is derived from an EMBL/GenBank/DDBJ whole genome shotgun (WGS) entry which is preliminary data.</text>
</comment>